<comment type="caution">
    <text evidence="1">The sequence shown here is derived from an EMBL/GenBank/DDBJ whole genome shotgun (WGS) entry which is preliminary data.</text>
</comment>
<organism evidence="1 2">
    <name type="scientific">Vibrio harveyi</name>
    <name type="common">Beneckea harveyi</name>
    <dbReference type="NCBI Taxonomy" id="669"/>
    <lineage>
        <taxon>Bacteria</taxon>
        <taxon>Pseudomonadati</taxon>
        <taxon>Pseudomonadota</taxon>
        <taxon>Gammaproteobacteria</taxon>
        <taxon>Vibrionales</taxon>
        <taxon>Vibrionaceae</taxon>
        <taxon>Vibrio</taxon>
    </lineage>
</organism>
<sequence length="39" mass="4258">MTRDYSTSTNNDVLRQLKILDDSGISTNVNITLSNNTAA</sequence>
<protein>
    <submittedName>
        <fullName evidence="1">Uncharacterized protein</fullName>
    </submittedName>
</protein>
<name>A0A454CWD0_VIBHA</name>
<evidence type="ECO:0000313" key="1">
    <source>
        <dbReference type="EMBL" id="EKM30699.1"/>
    </source>
</evidence>
<evidence type="ECO:0000313" key="2">
    <source>
        <dbReference type="Proteomes" id="UP000008367"/>
    </source>
</evidence>
<accession>A0A454CWD0</accession>
<dbReference type="Proteomes" id="UP000008367">
    <property type="component" value="Unassembled WGS sequence"/>
</dbReference>
<gene>
    <name evidence="1" type="ORF">VCHENC02_3588</name>
</gene>
<proteinExistence type="predicted"/>
<dbReference type="EMBL" id="AJSR01001526">
    <property type="protein sequence ID" value="EKM30699.1"/>
    <property type="molecule type" value="Genomic_DNA"/>
</dbReference>
<dbReference type="AlphaFoldDB" id="A0A454CWD0"/>
<reference evidence="1 2" key="1">
    <citation type="submission" date="2012-10" db="EMBL/GenBank/DDBJ databases">
        <title>Genome sequence of Vibrio Cholerae HENC-02.</title>
        <authorList>
            <person name="Eppinger M."/>
            <person name="Hasan N.A."/>
            <person name="Sengamalay N."/>
            <person name="Hine E."/>
            <person name="Su Q."/>
            <person name="Daugherty S.C."/>
            <person name="Young S."/>
            <person name="Sadzewicz L."/>
            <person name="Tallon L."/>
            <person name="Cebula T.A."/>
            <person name="Ravel J."/>
            <person name="Colwell R.R."/>
        </authorList>
    </citation>
    <scope>NUCLEOTIDE SEQUENCE [LARGE SCALE GENOMIC DNA]</scope>
    <source>
        <strain evidence="1 2">HENC-02</strain>
    </source>
</reference>